<evidence type="ECO:0000256" key="7">
    <source>
        <dbReference type="ARBA" id="ARBA00023128"/>
    </source>
</evidence>
<evidence type="ECO:0000256" key="4">
    <source>
        <dbReference type="ARBA" id="ARBA00022792"/>
    </source>
</evidence>
<dbReference type="Pfam" id="PF08118">
    <property type="entry name" value="MDM31_MDM32"/>
    <property type="match status" value="1"/>
</dbReference>
<evidence type="ECO:0000256" key="1">
    <source>
        <dbReference type="ARBA" id="ARBA00004273"/>
    </source>
</evidence>
<organism evidence="12 13">
    <name type="scientific">Elasticomyces elasticus</name>
    <dbReference type="NCBI Taxonomy" id="574655"/>
    <lineage>
        <taxon>Eukaryota</taxon>
        <taxon>Fungi</taxon>
        <taxon>Dikarya</taxon>
        <taxon>Ascomycota</taxon>
        <taxon>Pezizomycotina</taxon>
        <taxon>Dothideomycetes</taxon>
        <taxon>Dothideomycetidae</taxon>
        <taxon>Mycosphaerellales</taxon>
        <taxon>Teratosphaeriaceae</taxon>
        <taxon>Elasticomyces</taxon>
    </lineage>
</organism>
<keyword evidence="8 11" id="KW-0472">Membrane</keyword>
<feature type="transmembrane region" description="Helical" evidence="11">
    <location>
        <begin position="141"/>
        <end position="171"/>
    </location>
</feature>
<dbReference type="EMBL" id="JAVRQU010000028">
    <property type="protein sequence ID" value="KAK5689851.1"/>
    <property type="molecule type" value="Genomic_DNA"/>
</dbReference>
<evidence type="ECO:0000256" key="9">
    <source>
        <dbReference type="ARBA" id="ARBA00025191"/>
    </source>
</evidence>
<evidence type="ECO:0000256" key="3">
    <source>
        <dbReference type="ARBA" id="ARBA00022692"/>
    </source>
</evidence>
<evidence type="ECO:0000256" key="10">
    <source>
        <dbReference type="SAM" id="MobiDB-lite"/>
    </source>
</evidence>
<evidence type="ECO:0000256" key="11">
    <source>
        <dbReference type="SAM" id="Phobius"/>
    </source>
</evidence>
<dbReference type="GO" id="GO:0000001">
    <property type="term" value="P:mitochondrion inheritance"/>
    <property type="evidence" value="ECO:0007669"/>
    <property type="project" value="InterPro"/>
</dbReference>
<name>A0AAN7W1K5_9PEZI</name>
<keyword evidence="7" id="KW-0496">Mitochondrion</keyword>
<evidence type="ECO:0000313" key="12">
    <source>
        <dbReference type="EMBL" id="KAK5689851.1"/>
    </source>
</evidence>
<dbReference type="PANTHER" id="PTHR31068">
    <property type="entry name" value="MITOCHONDRIAL DISTRIBUTION AND MORPHOLOGY PROTEIN 31"/>
    <property type="match status" value="1"/>
</dbReference>
<evidence type="ECO:0000256" key="2">
    <source>
        <dbReference type="ARBA" id="ARBA00005687"/>
    </source>
</evidence>
<comment type="similarity">
    <text evidence="2">Belongs to the MDM31/MDM32 family.</text>
</comment>
<evidence type="ECO:0000256" key="5">
    <source>
        <dbReference type="ARBA" id="ARBA00022946"/>
    </source>
</evidence>
<dbReference type="GO" id="GO:0005743">
    <property type="term" value="C:mitochondrial inner membrane"/>
    <property type="evidence" value="ECO:0007669"/>
    <property type="project" value="UniProtKB-SubCell"/>
</dbReference>
<dbReference type="GO" id="GO:0007005">
    <property type="term" value="P:mitochondrion organization"/>
    <property type="evidence" value="ECO:0007669"/>
    <property type="project" value="InterPro"/>
</dbReference>
<feature type="region of interest" description="Disordered" evidence="10">
    <location>
        <begin position="492"/>
        <end position="512"/>
    </location>
</feature>
<dbReference type="AlphaFoldDB" id="A0AAN7W1K5"/>
<keyword evidence="5" id="KW-0809">Transit peptide</keyword>
<comment type="subcellular location">
    <subcellularLocation>
        <location evidence="1">Mitochondrion inner membrane</location>
    </subcellularLocation>
</comment>
<keyword evidence="6 11" id="KW-1133">Transmembrane helix</keyword>
<protein>
    <submittedName>
        <fullName evidence="12">Mitochondrial distribution and morphology protein 31, mitochondrial</fullName>
    </submittedName>
</protein>
<dbReference type="Proteomes" id="UP001310594">
    <property type="component" value="Unassembled WGS sequence"/>
</dbReference>
<evidence type="ECO:0000256" key="6">
    <source>
        <dbReference type="ARBA" id="ARBA00022989"/>
    </source>
</evidence>
<proteinExistence type="inferred from homology"/>
<keyword evidence="3 11" id="KW-0812">Transmembrane</keyword>
<dbReference type="PANTHER" id="PTHR31068:SF0">
    <property type="entry name" value="MITOCHONDRIAL DISTRIBUTION AND MORPHOLOGY PROTEIN 31"/>
    <property type="match status" value="1"/>
</dbReference>
<evidence type="ECO:0000256" key="8">
    <source>
        <dbReference type="ARBA" id="ARBA00023136"/>
    </source>
</evidence>
<feature type="compositionally biased region" description="Basic and acidic residues" evidence="10">
    <location>
        <begin position="63"/>
        <end position="74"/>
    </location>
</feature>
<sequence length="694" mass="76743">MSRNVWEIGGRALLSQSASRRLVAQYGSGSVGHRWVGPAAAAAITVSRRRSALSDQIWTQRRWKSEAQRPKEDLAGSQPSKPTEKTTTEALRERLPHMPHLPHRPTKDELLSAATGILHRAQIRFKYLTIRSARPFNSDEIFAFASWIFYAHIFWLAVFTTSFLSLAIYAINTVFAQETLAGWVGEYLTRSSGVRIVFESAIVPAWRDGVITFSNVFVSRRPGGRVAGRERAVSKGSSTAAAAQAALAERVALMSSGGVGEEDDGNYTQFDATIAQIHVTLSFTKWFNGRGLLDSVSISGVRGVVDRTNVRPIPVELQKDPKSYRHEHKLGDFEIGSFRMEDVLLTVYQPRNFRPFTVSVFNCELPRLRKQWLFYDFLSANNMSGSFDDSLFTIHPRQVHNTTLTTDLNHSDGFETGQWKKHSRMRIDGLSIDHLNRGVEGPFGWIQEGNVDIVADVSIPFDEEGGGIVRVVRGVYDQLETAVVEAGHQISKGTQQMPLQQQQHEQRRNESGADGEIISHHDEVAAGAEDAGEGPRLQRDSEAKPLLILDLSLHLNSPRAALPALFPKDLSYVNAALIRPIVAYINSRPITSYNPHTNNTSSLAPKNSQSFSIPIQCRIIKGVSEFDGSWTVFDSGLMGDLSREVYEAFANDVNEPRRRARRVGAVVGWGVGWLVGRIGEALVMAGGLGGGMVA</sequence>
<evidence type="ECO:0000313" key="13">
    <source>
        <dbReference type="Proteomes" id="UP001310594"/>
    </source>
</evidence>
<comment type="function">
    <text evidence="9">Involved in the organization of the mitochondrial membranes and the global structure of the mitochondria. Also required for mitochondrial distribution and mobility as well as for the maintenance of mitochondrial DNA nucleoids structures.</text>
</comment>
<accession>A0AAN7W1K5</accession>
<reference evidence="12" key="1">
    <citation type="submission" date="2023-08" db="EMBL/GenBank/DDBJ databases">
        <title>Black Yeasts Isolated from many extreme environments.</title>
        <authorList>
            <person name="Coleine C."/>
            <person name="Stajich J.E."/>
            <person name="Selbmann L."/>
        </authorList>
    </citation>
    <scope>NUCLEOTIDE SEQUENCE</scope>
    <source>
        <strain evidence="12">CCFEE 5810</strain>
    </source>
</reference>
<gene>
    <name evidence="12" type="primary">MDM31</name>
    <name evidence="12" type="ORF">LTR97_012611</name>
</gene>
<dbReference type="InterPro" id="IPR012571">
    <property type="entry name" value="Mdm31/Mdm32"/>
</dbReference>
<comment type="caution">
    <text evidence="12">The sequence shown here is derived from an EMBL/GenBank/DDBJ whole genome shotgun (WGS) entry which is preliminary data.</text>
</comment>
<feature type="region of interest" description="Disordered" evidence="10">
    <location>
        <begin position="63"/>
        <end position="89"/>
    </location>
</feature>
<keyword evidence="4" id="KW-0999">Mitochondrion inner membrane</keyword>